<evidence type="ECO:0008006" key="4">
    <source>
        <dbReference type="Google" id="ProtNLM"/>
    </source>
</evidence>
<gene>
    <name evidence="2" type="ORF">GIL414_LOCUS20582</name>
</gene>
<proteinExistence type="inferred from homology"/>
<protein>
    <recommendedName>
        <fullName evidence="4">Cytochrome P450</fullName>
    </recommendedName>
</protein>
<evidence type="ECO:0000313" key="2">
    <source>
        <dbReference type="EMBL" id="CAF4176124.1"/>
    </source>
</evidence>
<dbReference type="GO" id="GO:0005506">
    <property type="term" value="F:iron ion binding"/>
    <property type="evidence" value="ECO:0007669"/>
    <property type="project" value="InterPro"/>
</dbReference>
<sequence length="124" mass="14501">MIDYQRRFGDKFQYWFGSHRCLAFCRLEHAQAIFSDRHTFDQSPLFLPNFDLLCPNGIVMLTGAKWKRHVRVLLPMLKRAKIVGHLAMITQCTDRFIDRYLHAGQIHRDLHAACQSLTMNVIGL</sequence>
<feature type="non-terminal residue" evidence="2">
    <location>
        <position position="124"/>
    </location>
</feature>
<reference evidence="2" key="1">
    <citation type="submission" date="2021-02" db="EMBL/GenBank/DDBJ databases">
        <authorList>
            <person name="Nowell W R."/>
        </authorList>
    </citation>
    <scope>NUCLEOTIDE SEQUENCE</scope>
</reference>
<comment type="caution">
    <text evidence="2">The sequence shown here is derived from an EMBL/GenBank/DDBJ whole genome shotgun (WGS) entry which is preliminary data.</text>
</comment>
<dbReference type="EMBL" id="CAJOBJ010014386">
    <property type="protein sequence ID" value="CAF4176124.1"/>
    <property type="molecule type" value="Genomic_DNA"/>
</dbReference>
<dbReference type="InterPro" id="IPR001128">
    <property type="entry name" value="Cyt_P450"/>
</dbReference>
<comment type="similarity">
    <text evidence="1">Belongs to the cytochrome P450 family.</text>
</comment>
<dbReference type="Gene3D" id="1.10.630.10">
    <property type="entry name" value="Cytochrome P450"/>
    <property type="match status" value="1"/>
</dbReference>
<dbReference type="SUPFAM" id="SSF48264">
    <property type="entry name" value="Cytochrome P450"/>
    <property type="match status" value="1"/>
</dbReference>
<dbReference type="Pfam" id="PF00067">
    <property type="entry name" value="p450"/>
    <property type="match status" value="1"/>
</dbReference>
<feature type="non-terminal residue" evidence="2">
    <location>
        <position position="1"/>
    </location>
</feature>
<dbReference type="GO" id="GO:0016705">
    <property type="term" value="F:oxidoreductase activity, acting on paired donors, with incorporation or reduction of molecular oxygen"/>
    <property type="evidence" value="ECO:0007669"/>
    <property type="project" value="InterPro"/>
</dbReference>
<dbReference type="Proteomes" id="UP000681720">
    <property type="component" value="Unassembled WGS sequence"/>
</dbReference>
<dbReference type="GO" id="GO:0004497">
    <property type="term" value="F:monooxygenase activity"/>
    <property type="evidence" value="ECO:0007669"/>
    <property type="project" value="InterPro"/>
</dbReference>
<dbReference type="InterPro" id="IPR036396">
    <property type="entry name" value="Cyt_P450_sf"/>
</dbReference>
<organism evidence="2 3">
    <name type="scientific">Rotaria magnacalcarata</name>
    <dbReference type="NCBI Taxonomy" id="392030"/>
    <lineage>
        <taxon>Eukaryota</taxon>
        <taxon>Metazoa</taxon>
        <taxon>Spiralia</taxon>
        <taxon>Gnathifera</taxon>
        <taxon>Rotifera</taxon>
        <taxon>Eurotatoria</taxon>
        <taxon>Bdelloidea</taxon>
        <taxon>Philodinida</taxon>
        <taxon>Philodinidae</taxon>
        <taxon>Rotaria</taxon>
    </lineage>
</organism>
<dbReference type="GO" id="GO:0020037">
    <property type="term" value="F:heme binding"/>
    <property type="evidence" value="ECO:0007669"/>
    <property type="project" value="InterPro"/>
</dbReference>
<dbReference type="AlphaFoldDB" id="A0A8S2RQN3"/>
<name>A0A8S2RQN3_9BILA</name>
<evidence type="ECO:0000256" key="1">
    <source>
        <dbReference type="ARBA" id="ARBA00010617"/>
    </source>
</evidence>
<evidence type="ECO:0000313" key="3">
    <source>
        <dbReference type="Proteomes" id="UP000681720"/>
    </source>
</evidence>
<accession>A0A8S2RQN3</accession>